<evidence type="ECO:0000313" key="1">
    <source>
        <dbReference type="EMBL" id="PKK59711.1"/>
    </source>
</evidence>
<organism evidence="1 2">
    <name type="scientific">Rhizophagus irregularis</name>
    <dbReference type="NCBI Taxonomy" id="588596"/>
    <lineage>
        <taxon>Eukaryota</taxon>
        <taxon>Fungi</taxon>
        <taxon>Fungi incertae sedis</taxon>
        <taxon>Mucoromycota</taxon>
        <taxon>Glomeromycotina</taxon>
        <taxon>Glomeromycetes</taxon>
        <taxon>Glomerales</taxon>
        <taxon>Glomeraceae</taxon>
        <taxon>Rhizophagus</taxon>
    </lineage>
</organism>
<proteinExistence type="predicted"/>
<reference evidence="1 2" key="2">
    <citation type="submission" date="2017-10" db="EMBL/GenBank/DDBJ databases">
        <title>Extensive intraspecific genome diversity in a model arbuscular mycorrhizal fungus.</title>
        <authorList>
            <person name="Chen E.C.H."/>
            <person name="Morin E."/>
            <person name="Baudet D."/>
            <person name="Noel J."/>
            <person name="Ndikumana S."/>
            <person name="Charron P."/>
            <person name="St-Onge C."/>
            <person name="Giorgi J."/>
            <person name="Grigoriev I.V."/>
            <person name="Roux C."/>
            <person name="Martin F.M."/>
            <person name="Corradi N."/>
        </authorList>
    </citation>
    <scope>NUCLEOTIDE SEQUENCE [LARGE SCALE GENOMIC DNA]</scope>
    <source>
        <strain evidence="1 2">C2</strain>
    </source>
</reference>
<accession>A0A2N1MDJ0</accession>
<comment type="caution">
    <text evidence="1">The sequence shown here is derived from an EMBL/GenBank/DDBJ whole genome shotgun (WGS) entry which is preliminary data.</text>
</comment>
<dbReference type="EMBL" id="LLXL01002914">
    <property type="protein sequence ID" value="PKK59711.1"/>
    <property type="molecule type" value="Genomic_DNA"/>
</dbReference>
<sequence length="170" mass="18920">MKCIKDLRLVFPKVCQLYGLGETDDLSLLVFLPFICECEDLKDDSSRRPISSPINGNEASKLQYISSYLVAGVNLYEGKFELRPEKSITAPFAMDLFQTAKAVGVIEVEDEDILKGITQNAIQLESALSNCIVLFLLSNISFPGLSNAFCPNTHSFFIYLFLGFVSLLVF</sequence>
<dbReference type="Proteomes" id="UP000233469">
    <property type="component" value="Unassembled WGS sequence"/>
</dbReference>
<protein>
    <submittedName>
        <fullName evidence="1">Uncharacterized protein</fullName>
    </submittedName>
</protein>
<name>A0A2N1MDJ0_9GLOM</name>
<gene>
    <name evidence="1" type="ORF">RhiirC2_719628</name>
</gene>
<reference evidence="1 2" key="1">
    <citation type="submission" date="2016-04" db="EMBL/GenBank/DDBJ databases">
        <title>Genome analyses suggest a sexual origin of heterokaryosis in a supposedly ancient asexual fungus.</title>
        <authorList>
            <person name="Ropars J."/>
            <person name="Sedzielewska K."/>
            <person name="Noel J."/>
            <person name="Charron P."/>
            <person name="Farinelli L."/>
            <person name="Marton T."/>
            <person name="Kruger M."/>
            <person name="Pelin A."/>
            <person name="Brachmann A."/>
            <person name="Corradi N."/>
        </authorList>
    </citation>
    <scope>NUCLEOTIDE SEQUENCE [LARGE SCALE GENOMIC DNA]</scope>
    <source>
        <strain evidence="1 2">C2</strain>
    </source>
</reference>
<evidence type="ECO:0000313" key="2">
    <source>
        <dbReference type="Proteomes" id="UP000233469"/>
    </source>
</evidence>
<dbReference type="AlphaFoldDB" id="A0A2N1MDJ0"/>
<dbReference type="VEuPathDB" id="FungiDB:FUN_017353"/>